<organism evidence="1 2">
    <name type="scientific">Sodiomyces alkalinus (strain CBS 110278 / VKM F-3762 / F11)</name>
    <name type="common">Alkaliphilic filamentous fungus</name>
    <dbReference type="NCBI Taxonomy" id="1314773"/>
    <lineage>
        <taxon>Eukaryota</taxon>
        <taxon>Fungi</taxon>
        <taxon>Dikarya</taxon>
        <taxon>Ascomycota</taxon>
        <taxon>Pezizomycotina</taxon>
        <taxon>Sordariomycetes</taxon>
        <taxon>Hypocreomycetidae</taxon>
        <taxon>Glomerellales</taxon>
        <taxon>Plectosphaerellaceae</taxon>
        <taxon>Sodiomyces</taxon>
    </lineage>
</organism>
<dbReference type="GeneID" id="39583977"/>
<keyword evidence="2" id="KW-1185">Reference proteome</keyword>
<protein>
    <submittedName>
        <fullName evidence="1">Uncharacterized protein</fullName>
    </submittedName>
</protein>
<dbReference type="RefSeq" id="XP_028463909.1">
    <property type="nucleotide sequence ID" value="XM_028615500.1"/>
</dbReference>
<sequence>MALIVRICTYLVSCIFYPYHRRSTFTCQPSLPSSFHLVTTPPLVVLVYFFSLHVVCHNPMECDECILLSEFGYTTAAPPHLSHKTRPVITITGPRQLQLQLRLRPRARPQPTTSLLSLRFTTYRSSALASAGHHSSYRMRSDTR</sequence>
<accession>A0A3N2PNN6</accession>
<evidence type="ECO:0000313" key="1">
    <source>
        <dbReference type="EMBL" id="ROT36103.1"/>
    </source>
</evidence>
<name>A0A3N2PNN6_SODAK</name>
<dbReference type="AlphaFoldDB" id="A0A3N2PNN6"/>
<dbReference type="EMBL" id="ML119060">
    <property type="protein sequence ID" value="ROT36103.1"/>
    <property type="molecule type" value="Genomic_DNA"/>
</dbReference>
<proteinExistence type="predicted"/>
<dbReference type="Proteomes" id="UP000272025">
    <property type="component" value="Unassembled WGS sequence"/>
</dbReference>
<reference evidence="1 2" key="1">
    <citation type="journal article" date="2018" name="Mol. Ecol.">
        <title>The obligate alkalophilic soda-lake fungus Sodiomyces alkalinus has shifted to a protein diet.</title>
        <authorList>
            <person name="Grum-Grzhimaylo A.A."/>
            <person name="Falkoski D.L."/>
            <person name="van den Heuvel J."/>
            <person name="Valero-Jimenez C.A."/>
            <person name="Min B."/>
            <person name="Choi I.G."/>
            <person name="Lipzen A."/>
            <person name="Daum C.G."/>
            <person name="Aanen D.K."/>
            <person name="Tsang A."/>
            <person name="Henrissat B."/>
            <person name="Bilanenko E.N."/>
            <person name="de Vries R.P."/>
            <person name="van Kan J.A.L."/>
            <person name="Grigoriev I.V."/>
            <person name="Debets A.J.M."/>
        </authorList>
    </citation>
    <scope>NUCLEOTIDE SEQUENCE [LARGE SCALE GENOMIC DNA]</scope>
    <source>
        <strain evidence="1 2">F11</strain>
    </source>
</reference>
<evidence type="ECO:0000313" key="2">
    <source>
        <dbReference type="Proteomes" id="UP000272025"/>
    </source>
</evidence>
<gene>
    <name evidence="1" type="ORF">SODALDRAFT_57956</name>
</gene>